<reference evidence="3" key="3">
    <citation type="submission" date="2017-02" db="EMBL/GenBank/DDBJ databases">
        <authorList>
            <person name="Peterson S.W."/>
        </authorList>
    </citation>
    <scope>NUCLEOTIDE SEQUENCE [LARGE SCALE GENOMIC DNA]</scope>
    <source>
        <strain evidence="3">VKM Ac-2052</strain>
    </source>
</reference>
<dbReference type="EMBL" id="JYFC01000003">
    <property type="protein sequence ID" value="KJC64533.1"/>
    <property type="molecule type" value="Genomic_DNA"/>
</dbReference>
<dbReference type="Gene3D" id="3.40.1000.10">
    <property type="entry name" value="Mog1/PsbP, alpha/beta/alpha sandwich"/>
    <property type="match status" value="1"/>
</dbReference>
<accession>A0A1T4Y4J1</accession>
<name>A0A1T4Y4J1_9MICO</name>
<keyword evidence="4" id="KW-1185">Reference proteome</keyword>
<organism evidence="3 5">
    <name type="scientific">Agreia bicolorata</name>
    <dbReference type="NCBI Taxonomy" id="110935"/>
    <lineage>
        <taxon>Bacteria</taxon>
        <taxon>Bacillati</taxon>
        <taxon>Actinomycetota</taxon>
        <taxon>Actinomycetes</taxon>
        <taxon>Micrococcales</taxon>
        <taxon>Microbacteriaceae</taxon>
        <taxon>Agreia</taxon>
    </lineage>
</organism>
<gene>
    <name evidence="3" type="ORF">SAMN06295879_2290</name>
    <name evidence="2" type="ORF">TZ00_09115</name>
</gene>
<evidence type="ECO:0000313" key="3">
    <source>
        <dbReference type="EMBL" id="SKA96670.1"/>
    </source>
</evidence>
<sequence length="157" mass="16662">MSRTLTFPSSDAPALPIVSLDVPDDWHVLSTTAAVLATAKEVEQGEFRPNVVVAISRFGSGYTLDTAIQSVIDKVASIDGVVELGRDRPEVLGRAGFRIEFSYPDARLGTLIQAVRLALVSNGPALDLVQVTATATAAQAMEIWPEIRAIQASATLS</sequence>
<dbReference type="RefSeq" id="WP_044441011.1">
    <property type="nucleotide sequence ID" value="NZ_FUYG01000005.1"/>
</dbReference>
<reference evidence="2 4" key="1">
    <citation type="journal article" date="2001" name="Int. J. Syst. Evol. Microbiol.">
        <title>Agreia bicolorata gen. nov., sp. nov., to accommodate actinobacteria isolated from narrow reed grass infected by the nematode Heteroanguina graminophila.</title>
        <authorList>
            <person name="Evtushenko L.I."/>
            <person name="Dorofeeva L.V."/>
            <person name="Dobrovolskaya T.G."/>
            <person name="Streshinskaya G.M."/>
            <person name="Subbotin S.A."/>
            <person name="Tiedje J.M."/>
        </authorList>
    </citation>
    <scope>NUCLEOTIDE SEQUENCE [LARGE SCALE GENOMIC DNA]</scope>
    <source>
        <strain evidence="2 4">VKM Ac-1804</strain>
    </source>
</reference>
<proteinExistence type="predicted"/>
<dbReference type="InterPro" id="IPR019674">
    <property type="entry name" value="Lipoprotein_LpqN/LpqT-like"/>
</dbReference>
<evidence type="ECO:0000313" key="4">
    <source>
        <dbReference type="Proteomes" id="UP000032503"/>
    </source>
</evidence>
<evidence type="ECO:0000313" key="5">
    <source>
        <dbReference type="Proteomes" id="UP000189735"/>
    </source>
</evidence>
<protein>
    <submittedName>
        <fullName evidence="3">Probable lipoprotein LpqN</fullName>
    </submittedName>
</protein>
<dbReference type="EMBL" id="FUYG01000005">
    <property type="protein sequence ID" value="SKA96670.1"/>
    <property type="molecule type" value="Genomic_DNA"/>
</dbReference>
<reference evidence="5" key="4">
    <citation type="submission" date="2017-02" db="EMBL/GenBank/DDBJ databases">
        <authorList>
            <person name="Varghese N."/>
            <person name="Submissions S."/>
        </authorList>
    </citation>
    <scope>NUCLEOTIDE SEQUENCE [LARGE SCALE GENOMIC DNA]</scope>
    <source>
        <strain evidence="5">VKM Ac-2052</strain>
    </source>
</reference>
<evidence type="ECO:0000313" key="2">
    <source>
        <dbReference type="EMBL" id="KJC64533.1"/>
    </source>
</evidence>
<dbReference type="Proteomes" id="UP000189735">
    <property type="component" value="Unassembled WGS sequence"/>
</dbReference>
<keyword evidence="1" id="KW-0732">Signal</keyword>
<evidence type="ECO:0000256" key="1">
    <source>
        <dbReference type="ARBA" id="ARBA00022729"/>
    </source>
</evidence>
<dbReference type="AlphaFoldDB" id="A0A1T4Y4J1"/>
<keyword evidence="3" id="KW-0449">Lipoprotein</keyword>
<dbReference type="Proteomes" id="UP000032503">
    <property type="component" value="Unassembled WGS sequence"/>
</dbReference>
<reference evidence="2" key="2">
    <citation type="submission" date="2015-02" db="EMBL/GenBank/DDBJ databases">
        <authorList>
            <person name="Vasilyev I.Y."/>
            <person name="Siniagina M.N."/>
            <person name="Malanin S.Y."/>
            <person name="Boulygina E.A."/>
            <person name="Grygoryeva T.V."/>
            <person name="Yarullina D.R."/>
            <person name="Ilinskaya O.N."/>
        </authorList>
    </citation>
    <scope>NUCLEOTIDE SEQUENCE</scope>
    <source>
        <strain evidence="2">VKM Ac-1804</strain>
    </source>
</reference>
<dbReference type="Pfam" id="PF10738">
    <property type="entry name" value="Lpp-LpqN"/>
    <property type="match status" value="1"/>
</dbReference>